<dbReference type="AlphaFoldDB" id="A0A0N4ZF69"/>
<evidence type="ECO:0000313" key="7">
    <source>
        <dbReference type="WBParaSite" id="PTRK_0000640000.1"/>
    </source>
</evidence>
<dbReference type="STRING" id="131310.A0A0N4ZF69"/>
<sequence length="456" mass="53740">MLNSQVLLTRCKEYIKYFSSDDIEECLKKFQTHSSSQDEESLVNKLYNCILCETNTNKVLDLIDAKYLEILKRKENRFKEWNKKVCQKRKHLTCDYETLHAIKVKHLYFQRNVKSLTGWKVANIKKGKGFLKFKIFLSKDFCESFAFNKDNSKACIFMRCVNISNRIDGQLYDDKYPSILNVKISTSNSADSIEVTNTSKQRFRNFLPTILNEEFSFINKTSSTVGKEIDVEIKYHIYDNKSNTYAFNFFTSTELSIEEMYNELKEHVPKKEEKFYNDLESILSENDDIEFESFNISLKSAMTFKRIETPFRGINCKHMNPDDLKEYLCNNYRNEIWKCKICKASCTPDEIFFDQFYCNFLKENKNLDKIEMNSDIIINLLNGLLPEQMLLQRLEVNKKKQNEVILIDDDLNDSLNTTIVVSSDSEDDFNDTEFDDFLINCNMSYFSMKRAKISSQ</sequence>
<dbReference type="GO" id="GO:0016925">
    <property type="term" value="P:protein sumoylation"/>
    <property type="evidence" value="ECO:0007669"/>
    <property type="project" value="TreeGrafter"/>
</dbReference>
<dbReference type="GO" id="GO:0008270">
    <property type="term" value="F:zinc ion binding"/>
    <property type="evidence" value="ECO:0007669"/>
    <property type="project" value="UniProtKB-KW"/>
</dbReference>
<keyword evidence="1" id="KW-0479">Metal-binding</keyword>
<dbReference type="InterPro" id="IPR004181">
    <property type="entry name" value="Znf_MIZ"/>
</dbReference>
<dbReference type="Pfam" id="PF02891">
    <property type="entry name" value="zf-MIZ"/>
    <property type="match status" value="1"/>
</dbReference>
<dbReference type="PANTHER" id="PTHR10782">
    <property type="entry name" value="ZINC FINGER MIZ DOMAIN-CONTAINING PROTEIN"/>
    <property type="match status" value="1"/>
</dbReference>
<dbReference type="GO" id="GO:0000785">
    <property type="term" value="C:chromatin"/>
    <property type="evidence" value="ECO:0007669"/>
    <property type="project" value="TreeGrafter"/>
</dbReference>
<evidence type="ECO:0000313" key="6">
    <source>
        <dbReference type="Proteomes" id="UP000038045"/>
    </source>
</evidence>
<evidence type="ECO:0000256" key="1">
    <source>
        <dbReference type="ARBA" id="ARBA00022723"/>
    </source>
</evidence>
<reference evidence="7" key="1">
    <citation type="submission" date="2017-02" db="UniProtKB">
        <authorList>
            <consortium name="WormBaseParasite"/>
        </authorList>
    </citation>
    <scope>IDENTIFICATION</scope>
</reference>
<evidence type="ECO:0000259" key="5">
    <source>
        <dbReference type="PROSITE" id="PS51044"/>
    </source>
</evidence>
<evidence type="ECO:0000256" key="3">
    <source>
        <dbReference type="ARBA" id="ARBA00022833"/>
    </source>
</evidence>
<dbReference type="Gene3D" id="3.30.40.10">
    <property type="entry name" value="Zinc/RING finger domain, C3HC4 (zinc finger)"/>
    <property type="match status" value="1"/>
</dbReference>
<evidence type="ECO:0000256" key="2">
    <source>
        <dbReference type="ARBA" id="ARBA00022771"/>
    </source>
</evidence>
<dbReference type="GO" id="GO:0061665">
    <property type="term" value="F:SUMO ligase activity"/>
    <property type="evidence" value="ECO:0007669"/>
    <property type="project" value="TreeGrafter"/>
</dbReference>
<dbReference type="Proteomes" id="UP000038045">
    <property type="component" value="Unplaced"/>
</dbReference>
<feature type="domain" description="SP-RING-type" evidence="5">
    <location>
        <begin position="285"/>
        <end position="369"/>
    </location>
</feature>
<keyword evidence="3" id="KW-0862">Zinc</keyword>
<keyword evidence="2 4" id="KW-0863">Zinc-finger</keyword>
<dbReference type="WBParaSite" id="PTRK_0000640000.1">
    <property type="protein sequence ID" value="PTRK_0000640000.1"/>
    <property type="gene ID" value="PTRK_0000640000"/>
</dbReference>
<name>A0A0N4ZF69_PARTI</name>
<evidence type="ECO:0000256" key="4">
    <source>
        <dbReference type="PROSITE-ProRule" id="PRU00452"/>
    </source>
</evidence>
<protein>
    <submittedName>
        <fullName evidence="7">SP-RING-type domain-containing protein</fullName>
    </submittedName>
</protein>
<accession>A0A0N4ZF69</accession>
<proteinExistence type="predicted"/>
<dbReference type="InterPro" id="IPR013083">
    <property type="entry name" value="Znf_RING/FYVE/PHD"/>
</dbReference>
<organism evidence="6 7">
    <name type="scientific">Parastrongyloides trichosuri</name>
    <name type="common">Possum-specific nematode worm</name>
    <dbReference type="NCBI Taxonomy" id="131310"/>
    <lineage>
        <taxon>Eukaryota</taxon>
        <taxon>Metazoa</taxon>
        <taxon>Ecdysozoa</taxon>
        <taxon>Nematoda</taxon>
        <taxon>Chromadorea</taxon>
        <taxon>Rhabditida</taxon>
        <taxon>Tylenchina</taxon>
        <taxon>Panagrolaimomorpha</taxon>
        <taxon>Strongyloidoidea</taxon>
        <taxon>Strongyloididae</taxon>
        <taxon>Parastrongyloides</taxon>
    </lineage>
</organism>
<dbReference type="PROSITE" id="PS51044">
    <property type="entry name" value="ZF_SP_RING"/>
    <property type="match status" value="1"/>
</dbReference>
<keyword evidence="6" id="KW-1185">Reference proteome</keyword>
<dbReference type="PANTHER" id="PTHR10782:SF4">
    <property type="entry name" value="TONALLI, ISOFORM E"/>
    <property type="match status" value="1"/>
</dbReference>